<dbReference type="EMBL" id="MN739949">
    <property type="protein sequence ID" value="QHT79473.1"/>
    <property type="molecule type" value="Genomic_DNA"/>
</dbReference>
<dbReference type="AlphaFoldDB" id="A0A6C0HHH9"/>
<dbReference type="Pfam" id="PF00085">
    <property type="entry name" value="Thioredoxin"/>
    <property type="match status" value="1"/>
</dbReference>
<dbReference type="Gene3D" id="3.40.30.10">
    <property type="entry name" value="Glutaredoxin"/>
    <property type="match status" value="1"/>
</dbReference>
<protein>
    <recommendedName>
        <fullName evidence="2">Thioredoxin domain-containing protein</fullName>
    </recommendedName>
</protein>
<accession>A0A6C0HHH9</accession>
<dbReference type="InterPro" id="IPR036249">
    <property type="entry name" value="Thioredoxin-like_sf"/>
</dbReference>
<name>A0A6C0HHH9_9ZZZZ</name>
<dbReference type="PROSITE" id="PS51352">
    <property type="entry name" value="THIOREDOXIN_2"/>
    <property type="match status" value="1"/>
</dbReference>
<dbReference type="GO" id="GO:0005783">
    <property type="term" value="C:endoplasmic reticulum"/>
    <property type="evidence" value="ECO:0007669"/>
    <property type="project" value="TreeGrafter"/>
</dbReference>
<dbReference type="SUPFAM" id="SSF52833">
    <property type="entry name" value="Thioredoxin-like"/>
    <property type="match status" value="1"/>
</dbReference>
<dbReference type="PANTHER" id="PTHR45672">
    <property type="entry name" value="PROTEIN DISULFIDE-ISOMERASE C17H9.14C-RELATED"/>
    <property type="match status" value="1"/>
</dbReference>
<evidence type="ECO:0000313" key="3">
    <source>
        <dbReference type="EMBL" id="QHT79473.1"/>
    </source>
</evidence>
<dbReference type="InterPro" id="IPR051063">
    <property type="entry name" value="PDI"/>
</dbReference>
<evidence type="ECO:0000259" key="2">
    <source>
        <dbReference type="PROSITE" id="PS51352"/>
    </source>
</evidence>
<dbReference type="GO" id="GO:0003756">
    <property type="term" value="F:protein disulfide isomerase activity"/>
    <property type="evidence" value="ECO:0007669"/>
    <property type="project" value="TreeGrafter"/>
</dbReference>
<reference evidence="3" key="1">
    <citation type="journal article" date="2020" name="Nature">
        <title>Giant virus diversity and host interactions through global metagenomics.</title>
        <authorList>
            <person name="Schulz F."/>
            <person name="Roux S."/>
            <person name="Paez-Espino D."/>
            <person name="Jungbluth S."/>
            <person name="Walsh D.A."/>
            <person name="Denef V.J."/>
            <person name="McMahon K.D."/>
            <person name="Konstantinidis K.T."/>
            <person name="Eloe-Fadrosh E.A."/>
            <person name="Kyrpides N.C."/>
            <person name="Woyke T."/>
        </authorList>
    </citation>
    <scope>NUCLEOTIDE SEQUENCE</scope>
    <source>
        <strain evidence="3">GVMAG-M-3300023184-101</strain>
    </source>
</reference>
<dbReference type="CDD" id="cd02961">
    <property type="entry name" value="PDI_a_family"/>
    <property type="match status" value="1"/>
</dbReference>
<feature type="domain" description="Thioredoxin" evidence="2">
    <location>
        <begin position="1"/>
        <end position="115"/>
    </location>
</feature>
<proteinExistence type="predicted"/>
<dbReference type="GO" id="GO:0006457">
    <property type="term" value="P:protein folding"/>
    <property type="evidence" value="ECO:0007669"/>
    <property type="project" value="TreeGrafter"/>
</dbReference>
<dbReference type="InterPro" id="IPR013766">
    <property type="entry name" value="Thioredoxin_domain"/>
</dbReference>
<organism evidence="3">
    <name type="scientific">viral metagenome</name>
    <dbReference type="NCBI Taxonomy" id="1070528"/>
    <lineage>
        <taxon>unclassified sequences</taxon>
        <taxon>metagenomes</taxon>
        <taxon>organismal metagenomes</taxon>
    </lineage>
</organism>
<feature type="compositionally biased region" description="Basic residues" evidence="1">
    <location>
        <begin position="127"/>
        <end position="165"/>
    </location>
</feature>
<feature type="region of interest" description="Disordered" evidence="1">
    <location>
        <begin position="113"/>
        <end position="165"/>
    </location>
</feature>
<evidence type="ECO:0000256" key="1">
    <source>
        <dbReference type="SAM" id="MobiDB-lite"/>
    </source>
</evidence>
<sequence length="165" mass="19155">MKFISITPENVSEYTKIVEKQRMPSFVKLYKPSCGHCQMMQPAWDALKTNDDISNIDIAIIEVNEDALQTIQHDTTKNFQGYPTIRLVIDGKIKKEYEGDRSTNDMVNFIKDNLNKNNQKGGTKRSSNTKRSIKKRSIKKRSIKKRSIKKRSTKKRSTKKRSTKK</sequence>